<reference evidence="3" key="1">
    <citation type="submission" date="2016-06" db="EMBL/GenBank/DDBJ databases">
        <authorList>
            <person name="Rodrigo-Torres Lidia"/>
            <person name="Arahal R.David."/>
        </authorList>
    </citation>
    <scope>NUCLEOTIDE SEQUENCE [LARGE SCALE GENOMIC DNA]</scope>
    <source>
        <strain evidence="3">CECT 7223</strain>
    </source>
</reference>
<sequence>MRLTTSIREDSASGDVKLNIDKFFQFIIIGDIVDGEAEVTVYNAIAFHYKSEVTNPKVIVSFNVNDEETPFLHHDCSRFYQEQVVLNQFWGKASKFSASYRELINKINDIAGNKEGLEELNVALDNAGDKDGAFFITEKKNVVKDVIIAPCSIKESNGSVILNDFFTDVKSDLKEYVSNGYWFKTSFKSKVENNHQGFKLKVDVKLEDAKYSSSDFKVYIQTNKNYDIKQSSSSIDDKHDVSIEKVYSQNSLKYFKDWEDLGIYKSSLFRMSNGSDVDQTVSESVEKFSASVQFEDIFASRRREISILIFSIVLSLLCSIGLDATRQDTIEFKSLFPSLGNFSIDFLWLGSCIALATKYIFLKYSKIPLPLKILLITPAIIWFGSYFFFDFQGSRYGCEDLINSGRELCLSYLQSNLYLIDILVSSLMLTLVGVNYKQFKVVYNTSYARRFMVWVFGR</sequence>
<proteinExistence type="predicted"/>
<gene>
    <name evidence="2" type="ORF">VAT7223_01740</name>
</gene>
<keyword evidence="1" id="KW-0812">Transmembrane</keyword>
<feature type="transmembrane region" description="Helical" evidence="1">
    <location>
        <begin position="369"/>
        <end position="389"/>
    </location>
</feature>
<evidence type="ECO:0000256" key="1">
    <source>
        <dbReference type="SAM" id="Phobius"/>
    </source>
</evidence>
<dbReference type="EMBL" id="FLQP01000021">
    <property type="protein sequence ID" value="SBS63584.1"/>
    <property type="molecule type" value="Genomic_DNA"/>
</dbReference>
<dbReference type="GeneID" id="94235957"/>
<keyword evidence="1" id="KW-1133">Transmembrane helix</keyword>
<keyword evidence="1" id="KW-0472">Membrane</keyword>
<evidence type="ECO:0000313" key="2">
    <source>
        <dbReference type="EMBL" id="SBS63584.1"/>
    </source>
</evidence>
<feature type="transmembrane region" description="Helical" evidence="1">
    <location>
        <begin position="305"/>
        <end position="322"/>
    </location>
</feature>
<feature type="transmembrane region" description="Helical" evidence="1">
    <location>
        <begin position="417"/>
        <end position="436"/>
    </location>
</feature>
<dbReference type="Proteomes" id="UP000092876">
    <property type="component" value="Unassembled WGS sequence"/>
</dbReference>
<dbReference type="AlphaFoldDB" id="A0A1C3IQ14"/>
<name>A0A1C3IQ14_9VIBR</name>
<evidence type="ECO:0000313" key="3">
    <source>
        <dbReference type="Proteomes" id="UP000092876"/>
    </source>
</evidence>
<protein>
    <submittedName>
        <fullName evidence="2">Uncharacterized protein</fullName>
    </submittedName>
</protein>
<accession>A0A1C3IQ14</accession>
<organism evidence="2 3">
    <name type="scientific">Vibrio atlanticus</name>
    <dbReference type="NCBI Taxonomy" id="693153"/>
    <lineage>
        <taxon>Bacteria</taxon>
        <taxon>Pseudomonadati</taxon>
        <taxon>Pseudomonadota</taxon>
        <taxon>Gammaproteobacteria</taxon>
        <taxon>Vibrionales</taxon>
        <taxon>Vibrionaceae</taxon>
        <taxon>Vibrio</taxon>
    </lineage>
</organism>
<feature type="transmembrane region" description="Helical" evidence="1">
    <location>
        <begin position="342"/>
        <end position="362"/>
    </location>
</feature>
<dbReference type="RefSeq" id="WP_065678930.1">
    <property type="nucleotide sequence ID" value="NZ_AP025462.1"/>
</dbReference>